<dbReference type="InterPro" id="IPR043129">
    <property type="entry name" value="ATPase_NBD"/>
</dbReference>
<feature type="binding site" evidence="1">
    <location>
        <begin position="3"/>
        <end position="10"/>
    </location>
    <ligand>
        <name>ATP</name>
        <dbReference type="ChEBI" id="CHEBI:30616"/>
    </ligand>
</feature>
<dbReference type="GO" id="GO:0016773">
    <property type="term" value="F:phosphotransferase activity, alcohol group as acceptor"/>
    <property type="evidence" value="ECO:0007669"/>
    <property type="project" value="UniProtKB-UniRule"/>
</dbReference>
<dbReference type="PANTHER" id="PTHR30605">
    <property type="entry name" value="ANHYDRO-N-ACETYLMURAMIC ACID KINASE"/>
    <property type="match status" value="1"/>
</dbReference>
<comment type="catalytic activity">
    <reaction evidence="1">
        <text>1,6-anhydro-N-acetyl-beta-muramate + ATP + H2O = N-acetyl-D-muramate 6-phosphate + ADP + H(+)</text>
        <dbReference type="Rhea" id="RHEA:24952"/>
        <dbReference type="ChEBI" id="CHEBI:15377"/>
        <dbReference type="ChEBI" id="CHEBI:15378"/>
        <dbReference type="ChEBI" id="CHEBI:30616"/>
        <dbReference type="ChEBI" id="CHEBI:58690"/>
        <dbReference type="ChEBI" id="CHEBI:58722"/>
        <dbReference type="ChEBI" id="CHEBI:456216"/>
        <dbReference type="EC" id="2.7.1.170"/>
    </reaction>
</comment>
<dbReference type="GO" id="GO:0005524">
    <property type="term" value="F:ATP binding"/>
    <property type="evidence" value="ECO:0007669"/>
    <property type="project" value="UniProtKB-UniRule"/>
</dbReference>
<comment type="caution">
    <text evidence="2">The sequence shown here is derived from an EMBL/GenBank/DDBJ whole genome shotgun (WGS) entry which is preliminary data.</text>
</comment>
<dbReference type="STRING" id="1679170.AC625_16460"/>
<dbReference type="EC" id="2.7.1.170" evidence="1"/>
<sequence>MSGTSLDGVDAALVKIEDCGLKSKVELIDFISIPFANEIKQEIHDALSIETSSSQQICSLNFQLGEIFADAVIAICQKARFPLDQLDYIGSHGQTIYHQPIKAGKFIPSTLQIGEAAVIAYRTKTIVVSNFRTMDMAASGQGAPLVPYTELILYGSCEKSRLLQNIGGIGNVTVLPKDATLDDVRAFDTGPGNMMIDHICQKFYGMPYDKSGAIGKSGQVNETLLQQCMRMPYILTPPPKSTGRELFGAKLVDRLITDYSHLSKEDFVATMTMFTAKSIAENYKKFIFPTTTIDEVIVGGGGSYNDTLMNMLQAELAGHCSVFKQEDFGYSSEAKEAIAFAILANETMNHLPNNVPSATGAKQSVILGNITPVPY</sequence>
<name>A0A0K9H1I3_9BACI</name>
<comment type="function">
    <text evidence="1">Catalyzes the specific phosphorylation of 1,6-anhydro-N-acetylmuramic acid (anhMurNAc) with the simultaneous cleavage of the 1,6-anhydro ring, generating MurNAc-6-P. Is required for the utilization of anhMurNAc either imported from the medium or derived from its own cell wall murein, and thus plays a role in cell wall recycling.</text>
</comment>
<dbReference type="NCBIfam" id="NF007142">
    <property type="entry name" value="PRK09585.2-1"/>
    <property type="match status" value="1"/>
</dbReference>
<dbReference type="PANTHER" id="PTHR30605:SF0">
    <property type="entry name" value="ANHYDRO-N-ACETYLMURAMIC ACID KINASE"/>
    <property type="match status" value="1"/>
</dbReference>
<keyword evidence="1 2" id="KW-0418">Kinase</keyword>
<dbReference type="Gene3D" id="3.30.420.40">
    <property type="match status" value="2"/>
</dbReference>
<keyword evidence="1" id="KW-0067">ATP-binding</keyword>
<dbReference type="CDD" id="cd24050">
    <property type="entry name" value="ASKHA_NBD_ANMK"/>
    <property type="match status" value="1"/>
</dbReference>
<keyword evidence="1" id="KW-0808">Transferase</keyword>
<evidence type="ECO:0000313" key="3">
    <source>
        <dbReference type="Proteomes" id="UP000037146"/>
    </source>
</evidence>
<proteinExistence type="inferred from homology"/>
<gene>
    <name evidence="1" type="primary">anmK</name>
    <name evidence="2" type="ORF">AC625_16460</name>
</gene>
<dbReference type="GO" id="GO:0097175">
    <property type="term" value="P:1,6-anhydro-N-acetyl-beta-muramic acid catabolic process"/>
    <property type="evidence" value="ECO:0007669"/>
    <property type="project" value="UniProtKB-UniRule"/>
</dbReference>
<dbReference type="HAMAP" id="MF_01270">
    <property type="entry name" value="AnhMurNAc_kinase"/>
    <property type="match status" value="1"/>
</dbReference>
<organism evidence="2 3">
    <name type="scientific">Peribacillus loiseleuriae</name>
    <dbReference type="NCBI Taxonomy" id="1679170"/>
    <lineage>
        <taxon>Bacteria</taxon>
        <taxon>Bacillati</taxon>
        <taxon>Bacillota</taxon>
        <taxon>Bacilli</taxon>
        <taxon>Bacillales</taxon>
        <taxon>Bacillaceae</taxon>
        <taxon>Peribacillus</taxon>
    </lineage>
</organism>
<dbReference type="NCBIfam" id="NF007148">
    <property type="entry name" value="PRK09585.3-2"/>
    <property type="match status" value="1"/>
</dbReference>
<dbReference type="AlphaFoldDB" id="A0A0K9H1I3"/>
<reference evidence="3" key="1">
    <citation type="submission" date="2015-07" db="EMBL/GenBank/DDBJ databases">
        <title>Genome sequencing project for genomic taxonomy and phylogenomics of Bacillus-like bacteria.</title>
        <authorList>
            <person name="Liu B."/>
            <person name="Wang J."/>
            <person name="Zhu Y."/>
            <person name="Liu G."/>
            <person name="Chen Q."/>
            <person name="Chen Z."/>
            <person name="Lan J."/>
            <person name="Che J."/>
            <person name="Ge C."/>
            <person name="Shi H."/>
            <person name="Pan Z."/>
            <person name="Liu X."/>
        </authorList>
    </citation>
    <scope>NUCLEOTIDE SEQUENCE [LARGE SCALE GENOMIC DNA]</scope>
    <source>
        <strain evidence="3">FJAT-27997</strain>
    </source>
</reference>
<dbReference type="GO" id="GO:0006040">
    <property type="term" value="P:amino sugar metabolic process"/>
    <property type="evidence" value="ECO:0007669"/>
    <property type="project" value="InterPro"/>
</dbReference>
<protein>
    <recommendedName>
        <fullName evidence="1">Anhydro-N-acetylmuramic acid kinase</fullName>
        <ecNumber evidence="1">2.7.1.170</ecNumber>
    </recommendedName>
    <alternativeName>
        <fullName evidence="1">AnhMurNAc kinase</fullName>
    </alternativeName>
</protein>
<evidence type="ECO:0000256" key="1">
    <source>
        <dbReference type="HAMAP-Rule" id="MF_01270"/>
    </source>
</evidence>
<dbReference type="UniPathway" id="UPA00544"/>
<dbReference type="EMBL" id="LFZW01000001">
    <property type="protein sequence ID" value="KMY52392.1"/>
    <property type="molecule type" value="Genomic_DNA"/>
</dbReference>
<comment type="pathway">
    <text evidence="1">Cell wall biogenesis; peptidoglycan recycling.</text>
</comment>
<keyword evidence="3" id="KW-1185">Reference proteome</keyword>
<dbReference type="SUPFAM" id="SSF53067">
    <property type="entry name" value="Actin-like ATPase domain"/>
    <property type="match status" value="1"/>
</dbReference>
<dbReference type="GO" id="GO:0009254">
    <property type="term" value="P:peptidoglycan turnover"/>
    <property type="evidence" value="ECO:0007669"/>
    <property type="project" value="UniProtKB-UniRule"/>
</dbReference>
<comment type="similarity">
    <text evidence="1">Belongs to the anhydro-N-acetylmuramic acid kinase family.</text>
</comment>
<dbReference type="InterPro" id="IPR005338">
    <property type="entry name" value="Anhydro_N_Ac-Mur_kinase"/>
</dbReference>
<dbReference type="PATRIC" id="fig|1679170.3.peg.3743"/>
<dbReference type="UniPathway" id="UPA00343"/>
<dbReference type="Pfam" id="PF03702">
    <property type="entry name" value="AnmK"/>
    <property type="match status" value="1"/>
</dbReference>
<keyword evidence="1" id="KW-0547">Nucleotide-binding</keyword>
<evidence type="ECO:0000313" key="2">
    <source>
        <dbReference type="EMBL" id="KMY52392.1"/>
    </source>
</evidence>
<dbReference type="GO" id="GO:0016301">
    <property type="term" value="F:kinase activity"/>
    <property type="evidence" value="ECO:0007669"/>
    <property type="project" value="UniProtKB-KW"/>
</dbReference>
<keyword evidence="1" id="KW-0119">Carbohydrate metabolism</keyword>
<dbReference type="Proteomes" id="UP000037146">
    <property type="component" value="Unassembled WGS sequence"/>
</dbReference>
<accession>A0A0K9H1I3</accession>
<comment type="pathway">
    <text evidence="1">Amino-sugar metabolism; 1,6-anhydro-N-acetylmuramate degradation.</text>
</comment>